<feature type="transmembrane region" description="Helical" evidence="1">
    <location>
        <begin position="161"/>
        <end position="181"/>
    </location>
</feature>
<protein>
    <submittedName>
        <fullName evidence="2">Uncharacterized protein</fullName>
    </submittedName>
</protein>
<sequence length="235" mass="26519">MKRLGKCGGYGFYFITEDFGTFSPGIYAMLSGEEQDYEPDISLFYGRMSQMKLAWGPAADGSGQIQVQLFMNDSPLLKPLILPQPSAQEKSPQIVFEGSTADGCTQEQIIGNIEIWTDADLPDDYKGLFSSLLKTRYAKYARLSGTEVQARSHDHRVENEMSSYLVITSSLMVLSIFITVYTRKALRRMRYTFVQTYESNDCVQVYTDGSKRSVYGTHYEADSPSLEMAWNSAQQ</sequence>
<keyword evidence="1" id="KW-0472">Membrane</keyword>
<name>A0A7S2UZM0_9STRA</name>
<proteinExistence type="predicted"/>
<accession>A0A7S2UZM0</accession>
<evidence type="ECO:0000313" key="2">
    <source>
        <dbReference type="EMBL" id="CAD9863633.1"/>
    </source>
</evidence>
<keyword evidence="1" id="KW-0812">Transmembrane</keyword>
<organism evidence="2">
    <name type="scientific">Fibrocapsa japonica</name>
    <dbReference type="NCBI Taxonomy" id="94617"/>
    <lineage>
        <taxon>Eukaryota</taxon>
        <taxon>Sar</taxon>
        <taxon>Stramenopiles</taxon>
        <taxon>Ochrophyta</taxon>
        <taxon>Raphidophyceae</taxon>
        <taxon>Chattonellales</taxon>
        <taxon>Chattonellaceae</taxon>
        <taxon>Fibrocapsa</taxon>
    </lineage>
</organism>
<gene>
    <name evidence="2" type="ORF">FJAP1339_LOCUS6010</name>
</gene>
<evidence type="ECO:0000256" key="1">
    <source>
        <dbReference type="SAM" id="Phobius"/>
    </source>
</evidence>
<keyword evidence="1" id="KW-1133">Transmembrane helix</keyword>
<dbReference type="EMBL" id="HBHR01012322">
    <property type="protein sequence ID" value="CAD9863633.1"/>
    <property type="molecule type" value="Transcribed_RNA"/>
</dbReference>
<dbReference type="AlphaFoldDB" id="A0A7S2UZM0"/>
<reference evidence="2" key="1">
    <citation type="submission" date="2021-01" db="EMBL/GenBank/DDBJ databases">
        <authorList>
            <person name="Corre E."/>
            <person name="Pelletier E."/>
            <person name="Niang G."/>
            <person name="Scheremetjew M."/>
            <person name="Finn R."/>
            <person name="Kale V."/>
            <person name="Holt S."/>
            <person name="Cochrane G."/>
            <person name="Meng A."/>
            <person name="Brown T."/>
            <person name="Cohen L."/>
        </authorList>
    </citation>
    <scope>NUCLEOTIDE SEQUENCE</scope>
    <source>
        <strain evidence="2">CCMP1661</strain>
    </source>
</reference>